<evidence type="ECO:0000256" key="1">
    <source>
        <dbReference type="SAM" id="MobiDB-lite"/>
    </source>
</evidence>
<comment type="caution">
    <text evidence="2">The sequence shown here is derived from an EMBL/GenBank/DDBJ whole genome shotgun (WGS) entry which is preliminary data.</text>
</comment>
<dbReference type="RefSeq" id="WP_346156230.1">
    <property type="nucleotide sequence ID" value="NZ_BAAATE010000046.1"/>
</dbReference>
<feature type="compositionally biased region" description="Low complexity" evidence="1">
    <location>
        <begin position="312"/>
        <end position="328"/>
    </location>
</feature>
<feature type="compositionally biased region" description="Basic and acidic residues" evidence="1">
    <location>
        <begin position="286"/>
        <end position="297"/>
    </location>
</feature>
<keyword evidence="3" id="KW-1185">Reference proteome</keyword>
<sequence>MSQYTLYPLRDAAAPQPDEGVRPLTPEGDAESSAGVVKLLEATNPDKVAAAGANYNSIASLCANSVEILHREAQRIAEHLGGEPLEGIFKKIDELQKDLTRIQQAARSVGTPLVWYGEHVLPWFQRNVPRTGEAWLVADADDAIGDTFGTHTNAHALARHHLHQLNTFIRAVYDAIDPELEQSSSSTPGTDGNVPFNKGGQDGLHDPYQGAGLAGRDPLGAGNLPNLKTSDLYSPPTGTSPELRAPADLKTPELRAPADLKTPEMKPSDFKTPALKTPDLNTPDLKAPDFKAPDTKTPDFNTPDTPNMPKANATNLSSLPTLTTPSAPVMHPDTSLPTAGPQNPSGSSTVAQSLGPSTPQGGHGRAAALGMPMGMIPPMGGAPSGQDQDRERARFPYVEDEVFDTDDLGGPAVIA</sequence>
<dbReference type="Proteomes" id="UP001501666">
    <property type="component" value="Unassembled WGS sequence"/>
</dbReference>
<gene>
    <name evidence="2" type="ORF">GCM10010412_091490</name>
</gene>
<dbReference type="EMBL" id="BAAATE010000046">
    <property type="protein sequence ID" value="GAA2696963.1"/>
    <property type="molecule type" value="Genomic_DNA"/>
</dbReference>
<proteinExistence type="predicted"/>
<feature type="region of interest" description="Disordered" evidence="1">
    <location>
        <begin position="180"/>
        <end position="391"/>
    </location>
</feature>
<name>A0ABN3TAI3_9ACTN</name>
<accession>A0ABN3TAI3</accession>
<feature type="region of interest" description="Disordered" evidence="1">
    <location>
        <begin position="1"/>
        <end position="30"/>
    </location>
</feature>
<evidence type="ECO:0000313" key="2">
    <source>
        <dbReference type="EMBL" id="GAA2696963.1"/>
    </source>
</evidence>
<reference evidence="2 3" key="1">
    <citation type="journal article" date="2019" name="Int. J. Syst. Evol. Microbiol.">
        <title>The Global Catalogue of Microorganisms (GCM) 10K type strain sequencing project: providing services to taxonomists for standard genome sequencing and annotation.</title>
        <authorList>
            <consortium name="The Broad Institute Genomics Platform"/>
            <consortium name="The Broad Institute Genome Sequencing Center for Infectious Disease"/>
            <person name="Wu L."/>
            <person name="Ma J."/>
        </authorList>
    </citation>
    <scope>NUCLEOTIDE SEQUENCE [LARGE SCALE GENOMIC DNA]</scope>
    <source>
        <strain evidence="2 3">JCM 6835</strain>
    </source>
</reference>
<evidence type="ECO:0000313" key="3">
    <source>
        <dbReference type="Proteomes" id="UP001501666"/>
    </source>
</evidence>
<feature type="compositionally biased region" description="Polar residues" evidence="1">
    <location>
        <begin position="226"/>
        <end position="240"/>
    </location>
</feature>
<protein>
    <submittedName>
        <fullName evidence="2">Uncharacterized protein</fullName>
    </submittedName>
</protein>
<feature type="compositionally biased region" description="Polar residues" evidence="1">
    <location>
        <begin position="181"/>
        <end position="190"/>
    </location>
</feature>
<feature type="compositionally biased region" description="Low complexity" evidence="1">
    <location>
        <begin position="366"/>
        <end position="381"/>
    </location>
</feature>
<feature type="compositionally biased region" description="Polar residues" evidence="1">
    <location>
        <begin position="335"/>
        <end position="360"/>
    </location>
</feature>
<organism evidence="2 3">
    <name type="scientific">Nonomuraea recticatena</name>
    <dbReference type="NCBI Taxonomy" id="46178"/>
    <lineage>
        <taxon>Bacteria</taxon>
        <taxon>Bacillati</taxon>
        <taxon>Actinomycetota</taxon>
        <taxon>Actinomycetes</taxon>
        <taxon>Streptosporangiales</taxon>
        <taxon>Streptosporangiaceae</taxon>
        <taxon>Nonomuraea</taxon>
    </lineage>
</organism>
<feature type="compositionally biased region" description="Basic and acidic residues" evidence="1">
    <location>
        <begin position="245"/>
        <end position="269"/>
    </location>
</feature>